<dbReference type="InterPro" id="IPR036249">
    <property type="entry name" value="Thioredoxin-like_sf"/>
</dbReference>
<dbReference type="InterPro" id="IPR040079">
    <property type="entry name" value="Glutathione_S-Trfase"/>
</dbReference>
<evidence type="ECO:0000259" key="2">
    <source>
        <dbReference type="PROSITE" id="PS50405"/>
    </source>
</evidence>
<dbReference type="PANTHER" id="PTHR44051:SF8">
    <property type="entry name" value="GLUTATHIONE S-TRANSFERASE GSTA"/>
    <property type="match status" value="1"/>
</dbReference>
<proteinExistence type="predicted"/>
<dbReference type="Gene3D" id="1.20.1050.10">
    <property type="match status" value="1"/>
</dbReference>
<dbReference type="SFLD" id="SFLDS00019">
    <property type="entry name" value="Glutathione_Transferase_(cytos"/>
    <property type="match status" value="1"/>
</dbReference>
<name>Q9WXH1_ALCFA</name>
<dbReference type="InterPro" id="IPR036282">
    <property type="entry name" value="Glutathione-S-Trfase_C_sf"/>
</dbReference>
<reference evidence="3" key="1">
    <citation type="submission" date="1999-03" db="EMBL/GenBank/DDBJ databases">
        <title>A phenanthrene degradative gene cluster in Alcaligenes faecalis AFK2.</title>
        <authorList>
            <person name="Kiyohara H."/>
            <person name="Tabata Y."/>
            <person name="Takizawa N."/>
        </authorList>
    </citation>
    <scope>NUCLEOTIDE SEQUENCE</scope>
    <source>
        <strain evidence="3">AFK2</strain>
    </source>
</reference>
<dbReference type="InterPro" id="IPR004045">
    <property type="entry name" value="Glutathione_S-Trfase_N"/>
</dbReference>
<dbReference type="Pfam" id="PF13409">
    <property type="entry name" value="GST_N_2"/>
    <property type="match status" value="1"/>
</dbReference>
<dbReference type="SUPFAM" id="SSF52833">
    <property type="entry name" value="Thioredoxin-like"/>
    <property type="match status" value="1"/>
</dbReference>
<dbReference type="InterPro" id="IPR004046">
    <property type="entry name" value="GST_C"/>
</dbReference>
<dbReference type="GO" id="GO:0016740">
    <property type="term" value="F:transferase activity"/>
    <property type="evidence" value="ECO:0007669"/>
    <property type="project" value="UniProtKB-KW"/>
</dbReference>
<keyword evidence="3" id="KW-0808">Transferase</keyword>
<dbReference type="InterPro" id="IPR010987">
    <property type="entry name" value="Glutathione-S-Trfase_C-like"/>
</dbReference>
<feature type="domain" description="GST N-terminal" evidence="1">
    <location>
        <begin position="1"/>
        <end position="83"/>
    </location>
</feature>
<dbReference type="CDD" id="cd03188">
    <property type="entry name" value="GST_C_Beta"/>
    <property type="match status" value="1"/>
</dbReference>
<organism evidence="3">
    <name type="scientific">Alcaligenes faecalis</name>
    <dbReference type="NCBI Taxonomy" id="511"/>
    <lineage>
        <taxon>Bacteria</taxon>
        <taxon>Pseudomonadati</taxon>
        <taxon>Pseudomonadota</taxon>
        <taxon>Betaproteobacteria</taxon>
        <taxon>Burkholderiales</taxon>
        <taxon>Alcaligenaceae</taxon>
        <taxon>Alcaligenes</taxon>
    </lineage>
</organism>
<dbReference type="AlphaFoldDB" id="Q9WXH1"/>
<feature type="domain" description="GST C-terminal" evidence="2">
    <location>
        <begin position="87"/>
        <end position="203"/>
    </location>
</feature>
<dbReference type="SFLD" id="SFLDG00358">
    <property type="entry name" value="Main_(cytGST)"/>
    <property type="match status" value="1"/>
</dbReference>
<protein>
    <submittedName>
        <fullName evidence="3">Glutathione-S-transferase</fullName>
    </submittedName>
</protein>
<dbReference type="SFLD" id="SFLDG01150">
    <property type="entry name" value="Main.1:_Beta-like"/>
    <property type="match status" value="1"/>
</dbReference>
<dbReference type="EMBL" id="AB024945">
    <property type="protein sequence ID" value="BAA76326.1"/>
    <property type="molecule type" value="Genomic_DNA"/>
</dbReference>
<dbReference type="Gene3D" id="3.40.30.10">
    <property type="entry name" value="Glutaredoxin"/>
    <property type="match status" value="1"/>
</dbReference>
<dbReference type="PANTHER" id="PTHR44051">
    <property type="entry name" value="GLUTATHIONE S-TRANSFERASE-RELATED"/>
    <property type="match status" value="1"/>
</dbReference>
<dbReference type="PROSITE" id="PS50404">
    <property type="entry name" value="GST_NTER"/>
    <property type="match status" value="1"/>
</dbReference>
<gene>
    <name evidence="3" type="primary">gst</name>
</gene>
<dbReference type="CDD" id="cd03057">
    <property type="entry name" value="GST_N_Beta"/>
    <property type="match status" value="1"/>
</dbReference>
<evidence type="ECO:0000313" key="3">
    <source>
        <dbReference type="EMBL" id="BAA76326.1"/>
    </source>
</evidence>
<dbReference type="PROSITE" id="PS50405">
    <property type="entry name" value="GST_CTER"/>
    <property type="match status" value="1"/>
</dbReference>
<accession>Q9WXH1</accession>
<dbReference type="SUPFAM" id="SSF47616">
    <property type="entry name" value="GST C-terminal domain-like"/>
    <property type="match status" value="1"/>
</dbReference>
<evidence type="ECO:0000259" key="1">
    <source>
        <dbReference type="PROSITE" id="PS50404"/>
    </source>
</evidence>
<sequence length="203" mass="22094">MIKKLYGAPGACSLAAHIALHEAGLTFNYVPVDLRTRQTSDGRSLADLNSKGYVPVLELEDGQILTEVPVVLQYIADLAPEKGLAPPAGALPLIDCRSGSLSLTVNFTRHSFRCSCRSSEEVKAQSRARVLQRLTWVDAQLAGRTYLVGEQFTVADVYLFVVAGWTKFTGIDVQELTRLGSYLGRIAQRPSVEAAMRAEGLVK</sequence>
<dbReference type="Pfam" id="PF00043">
    <property type="entry name" value="GST_C"/>
    <property type="match status" value="1"/>
</dbReference>